<name>A0A6L2PY84_COPFO</name>
<dbReference type="Gene3D" id="1.25.10.10">
    <property type="entry name" value="Leucine-rich Repeat Variant"/>
    <property type="match status" value="1"/>
</dbReference>
<dbReference type="Proteomes" id="UP000502823">
    <property type="component" value="Unassembled WGS sequence"/>
</dbReference>
<dbReference type="EMBL" id="BLKM01000621">
    <property type="protein sequence ID" value="GFG36212.1"/>
    <property type="molecule type" value="Genomic_DNA"/>
</dbReference>
<dbReference type="InterPro" id="IPR016024">
    <property type="entry name" value="ARM-type_fold"/>
</dbReference>
<evidence type="ECO:0000313" key="2">
    <source>
        <dbReference type="EMBL" id="GFG36212.1"/>
    </source>
</evidence>
<dbReference type="InParanoid" id="A0A6L2PY84"/>
<evidence type="ECO:0000313" key="3">
    <source>
        <dbReference type="Proteomes" id="UP000502823"/>
    </source>
</evidence>
<reference evidence="3" key="1">
    <citation type="submission" date="2020-01" db="EMBL/GenBank/DDBJ databases">
        <title>Draft genome sequence of the Termite Coptotermes fromosanus.</title>
        <authorList>
            <person name="Itakura S."/>
            <person name="Yosikawa Y."/>
            <person name="Umezawa K."/>
        </authorList>
    </citation>
    <scope>NUCLEOTIDE SEQUENCE [LARGE SCALE GENOMIC DNA]</scope>
</reference>
<feature type="compositionally biased region" description="Basic and acidic residues" evidence="1">
    <location>
        <begin position="284"/>
        <end position="293"/>
    </location>
</feature>
<keyword evidence="3" id="KW-1185">Reference proteome</keyword>
<evidence type="ECO:0000256" key="1">
    <source>
        <dbReference type="SAM" id="MobiDB-lite"/>
    </source>
</evidence>
<dbReference type="AlphaFoldDB" id="A0A6L2PY84"/>
<sequence length="301" mass="31561">MNPSATLSTSLRSPEHLEVTCDCETDPSGAQTDPLLRQTAFLCSFVQEFIGDPLDGVTLLLDLLRTVQLSQANHQTRCPPPVLRRALLDENSCLQCLRSCLRCPDAARRLSASPAGLFTLAVCIMSNVSKSRVLALEVSHVVCRPSEGKSCHEHGGPADEGVRASRLWTRPRVRGALHSATAFRRAGAVPLSGGHAEQRRWLPGAAGGGHQVPQYANGNCAQPPEQAVFAGGVRTGGLLHQQHQEGAAFERNGGRASAGRAVALGAELRRCGDAEEQGGAGGEGQRDAGREGDAAGEAGAG</sequence>
<proteinExistence type="predicted"/>
<dbReference type="InterPro" id="IPR011989">
    <property type="entry name" value="ARM-like"/>
</dbReference>
<dbReference type="SUPFAM" id="SSF48371">
    <property type="entry name" value="ARM repeat"/>
    <property type="match status" value="1"/>
</dbReference>
<feature type="region of interest" description="Disordered" evidence="1">
    <location>
        <begin position="272"/>
        <end position="301"/>
    </location>
</feature>
<protein>
    <submittedName>
        <fullName evidence="2">Uncharacterized protein</fullName>
    </submittedName>
</protein>
<dbReference type="OrthoDB" id="6427809at2759"/>
<comment type="caution">
    <text evidence="2">The sequence shown here is derived from an EMBL/GenBank/DDBJ whole genome shotgun (WGS) entry which is preliminary data.</text>
</comment>
<gene>
    <name evidence="2" type="ORF">Cfor_11293</name>
</gene>
<organism evidence="2 3">
    <name type="scientific">Coptotermes formosanus</name>
    <name type="common">Formosan subterranean termite</name>
    <dbReference type="NCBI Taxonomy" id="36987"/>
    <lineage>
        <taxon>Eukaryota</taxon>
        <taxon>Metazoa</taxon>
        <taxon>Ecdysozoa</taxon>
        <taxon>Arthropoda</taxon>
        <taxon>Hexapoda</taxon>
        <taxon>Insecta</taxon>
        <taxon>Pterygota</taxon>
        <taxon>Neoptera</taxon>
        <taxon>Polyneoptera</taxon>
        <taxon>Dictyoptera</taxon>
        <taxon>Blattodea</taxon>
        <taxon>Blattoidea</taxon>
        <taxon>Termitoidae</taxon>
        <taxon>Rhinotermitidae</taxon>
        <taxon>Coptotermes</taxon>
    </lineage>
</organism>
<accession>A0A6L2PY84</accession>